<sequence length="95" mass="9471">MASKVPKLSSERRKTVPGTPKMSDLTFPGPKSGLKVVRGGLAAAGCRSAAGAPDTRSGQQLMVLADLSMVAGRSPMMVGAGGGGEGEGEGRLSSL</sequence>
<comment type="caution">
    <text evidence="2">The sequence shown here is derived from an EMBL/GenBank/DDBJ whole genome shotgun (WGS) entry which is preliminary data.</text>
</comment>
<keyword evidence="3" id="KW-1185">Reference proteome</keyword>
<dbReference type="AlphaFoldDB" id="A0ABD0UHP2"/>
<protein>
    <submittedName>
        <fullName evidence="2">Uncharacterized protein</fullName>
    </submittedName>
</protein>
<accession>A0ABD0UHP2</accession>
<evidence type="ECO:0000313" key="2">
    <source>
        <dbReference type="EMBL" id="KAL0912106.1"/>
    </source>
</evidence>
<feature type="region of interest" description="Disordered" evidence="1">
    <location>
        <begin position="76"/>
        <end position="95"/>
    </location>
</feature>
<dbReference type="Proteomes" id="UP001552299">
    <property type="component" value="Unassembled WGS sequence"/>
</dbReference>
<feature type="region of interest" description="Disordered" evidence="1">
    <location>
        <begin position="1"/>
        <end position="31"/>
    </location>
</feature>
<reference evidence="2 3" key="1">
    <citation type="journal article" date="2024" name="Plant Biotechnol. J.">
        <title>Dendrobium thyrsiflorum genome and its molecular insights into genes involved in important horticultural traits.</title>
        <authorList>
            <person name="Chen B."/>
            <person name="Wang J.Y."/>
            <person name="Zheng P.J."/>
            <person name="Li K.L."/>
            <person name="Liang Y.M."/>
            <person name="Chen X.F."/>
            <person name="Zhang C."/>
            <person name="Zhao X."/>
            <person name="He X."/>
            <person name="Zhang G.Q."/>
            <person name="Liu Z.J."/>
            <person name="Xu Q."/>
        </authorList>
    </citation>
    <scope>NUCLEOTIDE SEQUENCE [LARGE SCALE GENOMIC DNA]</scope>
    <source>
        <strain evidence="2">GZMU011</strain>
    </source>
</reference>
<name>A0ABD0UHP2_DENTH</name>
<proteinExistence type="predicted"/>
<evidence type="ECO:0000313" key="3">
    <source>
        <dbReference type="Proteomes" id="UP001552299"/>
    </source>
</evidence>
<organism evidence="2 3">
    <name type="scientific">Dendrobium thyrsiflorum</name>
    <name type="common">Pinecone-like raceme dendrobium</name>
    <name type="synonym">Orchid</name>
    <dbReference type="NCBI Taxonomy" id="117978"/>
    <lineage>
        <taxon>Eukaryota</taxon>
        <taxon>Viridiplantae</taxon>
        <taxon>Streptophyta</taxon>
        <taxon>Embryophyta</taxon>
        <taxon>Tracheophyta</taxon>
        <taxon>Spermatophyta</taxon>
        <taxon>Magnoliopsida</taxon>
        <taxon>Liliopsida</taxon>
        <taxon>Asparagales</taxon>
        <taxon>Orchidaceae</taxon>
        <taxon>Epidendroideae</taxon>
        <taxon>Malaxideae</taxon>
        <taxon>Dendrobiinae</taxon>
        <taxon>Dendrobium</taxon>
    </lineage>
</organism>
<dbReference type="EMBL" id="JANQDX010000014">
    <property type="protein sequence ID" value="KAL0912106.1"/>
    <property type="molecule type" value="Genomic_DNA"/>
</dbReference>
<gene>
    <name evidence="2" type="ORF">M5K25_018056</name>
</gene>
<evidence type="ECO:0000256" key="1">
    <source>
        <dbReference type="SAM" id="MobiDB-lite"/>
    </source>
</evidence>